<proteinExistence type="predicted"/>
<dbReference type="PANTHER" id="PTHR43628">
    <property type="entry name" value="ACTIVATOR OF C KINASE PROTEIN 1-RELATED"/>
    <property type="match status" value="1"/>
</dbReference>
<dbReference type="Gene3D" id="1.25.40.10">
    <property type="entry name" value="Tetratricopeptide repeat domain"/>
    <property type="match status" value="1"/>
</dbReference>
<dbReference type="InterPro" id="IPR006597">
    <property type="entry name" value="Sel1-like"/>
</dbReference>
<dbReference type="SUPFAM" id="SSF81901">
    <property type="entry name" value="HCP-like"/>
    <property type="match status" value="1"/>
</dbReference>
<dbReference type="InterPro" id="IPR011990">
    <property type="entry name" value="TPR-like_helical_dom_sf"/>
</dbReference>
<name>A0A6S4VBV7_ACIPI</name>
<protein>
    <recommendedName>
        <fullName evidence="3">Sel1 repeat family protein</fullName>
    </recommendedName>
</protein>
<evidence type="ECO:0000313" key="1">
    <source>
        <dbReference type="EMBL" id="BBQ49307.1"/>
    </source>
</evidence>
<accession>A0A6S4VBV7</accession>
<gene>
    <name evidence="1" type="ORF">WP2W18E11_23050</name>
</gene>
<dbReference type="Pfam" id="PF08238">
    <property type="entry name" value="Sel1"/>
    <property type="match status" value="3"/>
</dbReference>
<dbReference type="Proteomes" id="UP000515758">
    <property type="component" value="Chromosome"/>
</dbReference>
<dbReference type="PANTHER" id="PTHR43628:SF1">
    <property type="entry name" value="CHITIN SYNTHASE REGULATORY FACTOR 2-RELATED"/>
    <property type="match status" value="1"/>
</dbReference>
<evidence type="ECO:0000313" key="2">
    <source>
        <dbReference type="Proteomes" id="UP000515758"/>
    </source>
</evidence>
<dbReference type="AlphaFoldDB" id="A0A6S4VBV7"/>
<evidence type="ECO:0008006" key="3">
    <source>
        <dbReference type="Google" id="ProtNLM"/>
    </source>
</evidence>
<sequence>MLAKEWFEKAANNGFVLGQYNLALKYLDGNGVEQNFSKSIEYREKAANAQNKDAIQLLVDIYSNDRNPEYNPEKANYWKSKI</sequence>
<organism evidence="1 2">
    <name type="scientific">Acinetobacter pittii</name>
    <name type="common">Acinetobacter genomosp. 3</name>
    <dbReference type="NCBI Taxonomy" id="48296"/>
    <lineage>
        <taxon>Bacteria</taxon>
        <taxon>Pseudomonadati</taxon>
        <taxon>Pseudomonadota</taxon>
        <taxon>Gammaproteobacteria</taxon>
        <taxon>Moraxellales</taxon>
        <taxon>Moraxellaceae</taxon>
        <taxon>Acinetobacter</taxon>
        <taxon>Acinetobacter calcoaceticus/baumannii complex</taxon>
    </lineage>
</organism>
<reference evidence="1 2" key="1">
    <citation type="submission" date="2019-12" db="EMBL/GenBank/DDBJ databases">
        <title>complete genome sequences of Acinetobacter pittii str. WP2-W18-ESBL-11 isolated from wastewater treatment plant effluent.</title>
        <authorList>
            <person name="Sekizuka T."/>
            <person name="Itokawa K."/>
            <person name="Yatsu K."/>
            <person name="Inamine Y."/>
            <person name="Kuroda M."/>
        </authorList>
    </citation>
    <scope>NUCLEOTIDE SEQUENCE [LARGE SCALE GENOMIC DNA]</scope>
    <source>
        <strain evidence="1 2">WP2-W18-ESBL-11</strain>
    </source>
</reference>
<dbReference type="SMART" id="SM00671">
    <property type="entry name" value="SEL1"/>
    <property type="match status" value="1"/>
</dbReference>
<dbReference type="EMBL" id="AP021936">
    <property type="protein sequence ID" value="BBQ49307.1"/>
    <property type="molecule type" value="Genomic_DNA"/>
</dbReference>
<dbReference type="InterPro" id="IPR052945">
    <property type="entry name" value="Mitotic_Regulator"/>
</dbReference>